<organism evidence="1 2">
    <name type="scientific">Boletus reticuloceps</name>
    <dbReference type="NCBI Taxonomy" id="495285"/>
    <lineage>
        <taxon>Eukaryota</taxon>
        <taxon>Fungi</taxon>
        <taxon>Dikarya</taxon>
        <taxon>Basidiomycota</taxon>
        <taxon>Agaricomycotina</taxon>
        <taxon>Agaricomycetes</taxon>
        <taxon>Agaricomycetidae</taxon>
        <taxon>Boletales</taxon>
        <taxon>Boletineae</taxon>
        <taxon>Boletaceae</taxon>
        <taxon>Boletoideae</taxon>
        <taxon>Boletus</taxon>
    </lineage>
</organism>
<evidence type="ECO:0000313" key="1">
    <source>
        <dbReference type="EMBL" id="KAG6372671.1"/>
    </source>
</evidence>
<accession>A0A8I2YII2</accession>
<keyword evidence="2" id="KW-1185">Reference proteome</keyword>
<gene>
    <name evidence="1" type="ORF">JVT61DRAFT_7431</name>
</gene>
<protein>
    <submittedName>
        <fullName evidence="1">Uncharacterized protein</fullName>
    </submittedName>
</protein>
<name>A0A8I2YII2_9AGAM</name>
<dbReference type="Proteomes" id="UP000683000">
    <property type="component" value="Unassembled WGS sequence"/>
</dbReference>
<sequence>MFSCHIPELSGSFEFALVQPFTRRTGASHQLDHDLNLVRVKAAPRSSPIFIPLASIVCGAVLAPDPENADEFIAFSYLDDDMFLCLKDITISGP</sequence>
<dbReference type="EMBL" id="JAGFBS010000026">
    <property type="protein sequence ID" value="KAG6372671.1"/>
    <property type="molecule type" value="Genomic_DNA"/>
</dbReference>
<dbReference type="AlphaFoldDB" id="A0A8I2YII2"/>
<proteinExistence type="predicted"/>
<reference evidence="1" key="1">
    <citation type="submission" date="2021-03" db="EMBL/GenBank/DDBJ databases">
        <title>Evolutionary innovations through gain and loss of genes in the ectomycorrhizal Boletales.</title>
        <authorList>
            <person name="Wu G."/>
            <person name="Miyauchi S."/>
            <person name="Morin E."/>
            <person name="Yang Z.-L."/>
            <person name="Xu J."/>
            <person name="Martin F.M."/>
        </authorList>
    </citation>
    <scope>NUCLEOTIDE SEQUENCE</scope>
    <source>
        <strain evidence="1">BR01</strain>
    </source>
</reference>
<dbReference type="OrthoDB" id="3239511at2759"/>
<evidence type="ECO:0000313" key="2">
    <source>
        <dbReference type="Proteomes" id="UP000683000"/>
    </source>
</evidence>
<comment type="caution">
    <text evidence="1">The sequence shown here is derived from an EMBL/GenBank/DDBJ whole genome shotgun (WGS) entry which is preliminary data.</text>
</comment>